<proteinExistence type="predicted"/>
<reference evidence="3" key="1">
    <citation type="submission" date="2025-08" db="UniProtKB">
        <authorList>
            <consortium name="RefSeq"/>
        </authorList>
    </citation>
    <scope>IDENTIFICATION</scope>
</reference>
<name>A0A6J0J4K5_9PASS</name>
<feature type="region of interest" description="Disordered" evidence="1">
    <location>
        <begin position="34"/>
        <end position="95"/>
    </location>
</feature>
<dbReference type="GeneID" id="108509125"/>
<keyword evidence="2" id="KW-1185">Reference proteome</keyword>
<feature type="compositionally biased region" description="Low complexity" evidence="1">
    <location>
        <begin position="69"/>
        <end position="82"/>
    </location>
</feature>
<gene>
    <name evidence="3" type="primary">LOC108509125</name>
</gene>
<dbReference type="PANTHER" id="PTHR46291:SF4">
    <property type="entry name" value="C2 CALCIUM-DEPENDENT DOMAIN-CONTAINING PROTEIN 4C-LIKE"/>
    <property type="match status" value="1"/>
</dbReference>
<dbReference type="RefSeq" id="XP_017693877.1">
    <property type="nucleotide sequence ID" value="XM_017838388.1"/>
</dbReference>
<protein>
    <submittedName>
        <fullName evidence="3">C2 calcium-dependent domain-containing protein 4C-like</fullName>
    </submittedName>
</protein>
<sequence length="274" mass="29650">MSLWEGTLQGKNSSGIFFHVVTPDRIPQFTIPSLDVHGKHRGSGKGRGQLEGTAWRSSSDPAGREELPGSDFSGPSSSCSDPPAQPSPDPTAWAALSLPHLPKVTTPYGFVTLGQSPQVTREEAFFHSGSGHPRGPAAETRPGWQEEPGCCRPPGMAVAEGDSQRDGGQRGHKQPSPRATALKDGRASPAFGTSAGLPLPGRCASPVRNIQRTDVLESKEAEKREKRLLGVFYQRNSSSLELPAVTGRKNLFQRILRRRLVQPRQLKPVDFTLH</sequence>
<evidence type="ECO:0000256" key="1">
    <source>
        <dbReference type="SAM" id="MobiDB-lite"/>
    </source>
</evidence>
<dbReference type="AlphaFoldDB" id="A0A6J0J4K5"/>
<dbReference type="InterPro" id="IPR043549">
    <property type="entry name" value="C2C4C/C2C4D"/>
</dbReference>
<dbReference type="Proteomes" id="UP000504624">
    <property type="component" value="Unplaced"/>
</dbReference>
<organism evidence="2 3">
    <name type="scientific">Lepidothrix coronata</name>
    <name type="common">blue-crowned manakin</name>
    <dbReference type="NCBI Taxonomy" id="321398"/>
    <lineage>
        <taxon>Eukaryota</taxon>
        <taxon>Metazoa</taxon>
        <taxon>Chordata</taxon>
        <taxon>Craniata</taxon>
        <taxon>Vertebrata</taxon>
        <taxon>Euteleostomi</taxon>
        <taxon>Archelosauria</taxon>
        <taxon>Archosauria</taxon>
        <taxon>Dinosauria</taxon>
        <taxon>Saurischia</taxon>
        <taxon>Theropoda</taxon>
        <taxon>Coelurosauria</taxon>
        <taxon>Aves</taxon>
        <taxon>Neognathae</taxon>
        <taxon>Neoaves</taxon>
        <taxon>Telluraves</taxon>
        <taxon>Australaves</taxon>
        <taxon>Passeriformes</taxon>
        <taxon>Pipridae</taxon>
        <taxon>Lepidothrix</taxon>
    </lineage>
</organism>
<feature type="region of interest" description="Disordered" evidence="1">
    <location>
        <begin position="125"/>
        <end position="205"/>
    </location>
</feature>
<evidence type="ECO:0000313" key="3">
    <source>
        <dbReference type="RefSeq" id="XP_017693877.1"/>
    </source>
</evidence>
<dbReference type="PANTHER" id="PTHR46291">
    <property type="entry name" value="C2 DOMAIN-CONTAINING PROTEIN"/>
    <property type="match status" value="1"/>
</dbReference>
<dbReference type="OrthoDB" id="9947256at2759"/>
<evidence type="ECO:0000313" key="2">
    <source>
        <dbReference type="Proteomes" id="UP000504624"/>
    </source>
</evidence>
<accession>A0A6J0J4K5</accession>